<reference evidence="1 2" key="1">
    <citation type="submission" date="2020-09" db="EMBL/GenBank/DDBJ databases">
        <title>De no assembly of potato wild relative species, Solanum commersonii.</title>
        <authorList>
            <person name="Cho K."/>
        </authorList>
    </citation>
    <scope>NUCLEOTIDE SEQUENCE [LARGE SCALE GENOMIC DNA]</scope>
    <source>
        <strain evidence="1">LZ3.2</strain>
        <tissue evidence="1">Leaf</tissue>
    </source>
</reference>
<name>A0A9J5ZVW8_SOLCO</name>
<dbReference type="Proteomes" id="UP000824120">
    <property type="component" value="Chromosome 3"/>
</dbReference>
<protein>
    <recommendedName>
        <fullName evidence="3">Reverse transcriptase</fullName>
    </recommendedName>
</protein>
<comment type="caution">
    <text evidence="1">The sequence shown here is derived from an EMBL/GenBank/DDBJ whole genome shotgun (WGS) entry which is preliminary data.</text>
</comment>
<proteinExistence type="predicted"/>
<feature type="non-terminal residue" evidence="1">
    <location>
        <position position="1"/>
    </location>
</feature>
<keyword evidence="2" id="KW-1185">Reference proteome</keyword>
<dbReference type="OrthoDB" id="1938625at2759"/>
<evidence type="ECO:0000313" key="2">
    <source>
        <dbReference type="Proteomes" id="UP000824120"/>
    </source>
</evidence>
<evidence type="ECO:0000313" key="1">
    <source>
        <dbReference type="EMBL" id="KAG5616485.1"/>
    </source>
</evidence>
<sequence length="166" mass="19689">MLSYGELNFKKKYFKFESWWLRVEGFKEKVQQWWGAFVVNGRPNYILAEKLKMLKERLKEWSRNNRGNWKQRKGDILNQLATLEAIQEQRALTDDEAMQKSNLALEFEEYADDTVIFCEPKVEQIGYIRMILTIFEAFSGLKVNWGKTSLFLIKEVPNIQNLAIIL</sequence>
<gene>
    <name evidence="1" type="ORF">H5410_016309</name>
</gene>
<dbReference type="AlphaFoldDB" id="A0A9J5ZVW8"/>
<dbReference type="EMBL" id="JACXVP010000003">
    <property type="protein sequence ID" value="KAG5616485.1"/>
    <property type="molecule type" value="Genomic_DNA"/>
</dbReference>
<evidence type="ECO:0008006" key="3">
    <source>
        <dbReference type="Google" id="ProtNLM"/>
    </source>
</evidence>
<organism evidence="1 2">
    <name type="scientific">Solanum commersonii</name>
    <name type="common">Commerson's wild potato</name>
    <name type="synonym">Commerson's nightshade</name>
    <dbReference type="NCBI Taxonomy" id="4109"/>
    <lineage>
        <taxon>Eukaryota</taxon>
        <taxon>Viridiplantae</taxon>
        <taxon>Streptophyta</taxon>
        <taxon>Embryophyta</taxon>
        <taxon>Tracheophyta</taxon>
        <taxon>Spermatophyta</taxon>
        <taxon>Magnoliopsida</taxon>
        <taxon>eudicotyledons</taxon>
        <taxon>Gunneridae</taxon>
        <taxon>Pentapetalae</taxon>
        <taxon>asterids</taxon>
        <taxon>lamiids</taxon>
        <taxon>Solanales</taxon>
        <taxon>Solanaceae</taxon>
        <taxon>Solanoideae</taxon>
        <taxon>Solaneae</taxon>
        <taxon>Solanum</taxon>
    </lineage>
</organism>
<accession>A0A9J5ZVW8</accession>